<feature type="compositionally biased region" description="Acidic residues" evidence="8">
    <location>
        <begin position="1"/>
        <end position="15"/>
    </location>
</feature>
<dbReference type="PANTHER" id="PTHR23292">
    <property type="entry name" value="LIPOPOLYSACCHARIDE-INDUCED TUMOR NECROSIS FACTOR-ALPHA FACTOR"/>
    <property type="match status" value="1"/>
</dbReference>
<sequence>MRTAQDEDQENEDTEPQVTRTPLLKQRNKEEPKWSQPQGPRPPYNRPAGGSRPQQPTGIYTNLPRISTSLPMRTTCPYCGNQIVTEITPVNGVLNWLMCLGLCLCGCCLGCCLVPFWIQSLKDVTHSCPVCKHHLYHYRRV</sequence>
<keyword evidence="5" id="KW-0479">Metal-binding</keyword>
<dbReference type="GO" id="GO:0001817">
    <property type="term" value="P:regulation of cytokine production"/>
    <property type="evidence" value="ECO:0007669"/>
    <property type="project" value="TreeGrafter"/>
</dbReference>
<evidence type="ECO:0000256" key="5">
    <source>
        <dbReference type="ARBA" id="ARBA00022723"/>
    </source>
</evidence>
<keyword evidence="7 9" id="KW-0472">Membrane</keyword>
<reference evidence="11" key="1">
    <citation type="submission" date="2019-04" db="EMBL/GenBank/DDBJ databases">
        <authorList>
            <person name="Alioto T."/>
            <person name="Alioto T."/>
        </authorList>
    </citation>
    <scope>NUCLEOTIDE SEQUENCE [LARGE SCALE GENOMIC DNA]</scope>
</reference>
<dbReference type="Pfam" id="PF10601">
    <property type="entry name" value="zf-LITAF-like"/>
    <property type="match status" value="1"/>
</dbReference>
<comment type="subcellular location">
    <subcellularLocation>
        <location evidence="1">Endosome membrane</location>
        <topology evidence="1">Peripheral membrane protein</topology>
        <orientation evidence="1">Cytoplasmic side</orientation>
    </subcellularLocation>
    <subcellularLocation>
        <location evidence="2">Late endosome membrane</location>
    </subcellularLocation>
    <subcellularLocation>
        <location evidence="3">Lysosome membrane</location>
        <topology evidence="3">Peripheral membrane protein</topology>
        <orientation evidence="3">Cytoplasmic side</orientation>
    </subcellularLocation>
</comment>
<dbReference type="EMBL" id="CABDUW010000032">
    <property type="protein sequence ID" value="VTJ53733.1"/>
    <property type="molecule type" value="Genomic_DNA"/>
</dbReference>
<dbReference type="GO" id="GO:0098574">
    <property type="term" value="C:cytoplasmic side of lysosomal membrane"/>
    <property type="evidence" value="ECO:0007669"/>
    <property type="project" value="TreeGrafter"/>
</dbReference>
<comment type="similarity">
    <text evidence="4">Belongs to the CDIP1/LITAF family.</text>
</comment>
<protein>
    <recommendedName>
        <fullName evidence="10">LITAF domain-containing protein</fullName>
    </recommendedName>
</protein>
<dbReference type="GO" id="GO:0098560">
    <property type="term" value="C:cytoplasmic side of late endosome membrane"/>
    <property type="evidence" value="ECO:0007669"/>
    <property type="project" value="TreeGrafter"/>
</dbReference>
<gene>
    <name evidence="11" type="ORF">MONAX_5E047625</name>
</gene>
<name>A0A5E4A8Z1_MARMO</name>
<evidence type="ECO:0000256" key="9">
    <source>
        <dbReference type="SAM" id="Phobius"/>
    </source>
</evidence>
<proteinExistence type="inferred from homology"/>
<feature type="domain" description="LITAF" evidence="10">
    <location>
        <begin position="55"/>
        <end position="140"/>
    </location>
</feature>
<comment type="caution">
    <text evidence="11">The sequence shown here is derived from an EMBL/GenBank/DDBJ whole genome shotgun (WGS) entry which is preliminary data.</text>
</comment>
<feature type="compositionally biased region" description="Polar residues" evidence="8">
    <location>
        <begin position="52"/>
        <end position="64"/>
    </location>
</feature>
<dbReference type="GO" id="GO:0005634">
    <property type="term" value="C:nucleus"/>
    <property type="evidence" value="ECO:0007669"/>
    <property type="project" value="TreeGrafter"/>
</dbReference>
<dbReference type="Proteomes" id="UP000335636">
    <property type="component" value="Unassembled WGS sequence"/>
</dbReference>
<evidence type="ECO:0000256" key="3">
    <source>
        <dbReference type="ARBA" id="ARBA00004630"/>
    </source>
</evidence>
<evidence type="ECO:0000256" key="8">
    <source>
        <dbReference type="SAM" id="MobiDB-lite"/>
    </source>
</evidence>
<evidence type="ECO:0000256" key="7">
    <source>
        <dbReference type="ARBA" id="ARBA00023136"/>
    </source>
</evidence>
<accession>A0A5E4A8Z1</accession>
<organism evidence="11 12">
    <name type="scientific">Marmota monax</name>
    <name type="common">Woodchuck</name>
    <dbReference type="NCBI Taxonomy" id="9995"/>
    <lineage>
        <taxon>Eukaryota</taxon>
        <taxon>Metazoa</taxon>
        <taxon>Chordata</taxon>
        <taxon>Craniata</taxon>
        <taxon>Vertebrata</taxon>
        <taxon>Euteleostomi</taxon>
        <taxon>Mammalia</taxon>
        <taxon>Eutheria</taxon>
        <taxon>Euarchontoglires</taxon>
        <taxon>Glires</taxon>
        <taxon>Rodentia</taxon>
        <taxon>Sciuromorpha</taxon>
        <taxon>Sciuridae</taxon>
        <taxon>Xerinae</taxon>
        <taxon>Marmotini</taxon>
        <taxon>Marmota</taxon>
    </lineage>
</organism>
<evidence type="ECO:0000256" key="2">
    <source>
        <dbReference type="ARBA" id="ARBA00004414"/>
    </source>
</evidence>
<feature type="region of interest" description="Disordered" evidence="8">
    <location>
        <begin position="1"/>
        <end position="64"/>
    </location>
</feature>
<keyword evidence="12" id="KW-1185">Reference proteome</keyword>
<keyword evidence="6" id="KW-0862">Zinc</keyword>
<evidence type="ECO:0000313" key="11">
    <source>
        <dbReference type="EMBL" id="VTJ53733.1"/>
    </source>
</evidence>
<dbReference type="InterPro" id="IPR037519">
    <property type="entry name" value="LITAF_fam"/>
</dbReference>
<evidence type="ECO:0000313" key="12">
    <source>
        <dbReference type="Proteomes" id="UP000335636"/>
    </source>
</evidence>
<dbReference type="SMART" id="SM00714">
    <property type="entry name" value="LITAF"/>
    <property type="match status" value="1"/>
</dbReference>
<evidence type="ECO:0000256" key="6">
    <source>
        <dbReference type="ARBA" id="ARBA00022833"/>
    </source>
</evidence>
<dbReference type="AlphaFoldDB" id="A0A5E4A8Z1"/>
<keyword evidence="9" id="KW-0812">Transmembrane</keyword>
<dbReference type="GO" id="GO:0008270">
    <property type="term" value="F:zinc ion binding"/>
    <property type="evidence" value="ECO:0007669"/>
    <property type="project" value="TreeGrafter"/>
</dbReference>
<evidence type="ECO:0000256" key="4">
    <source>
        <dbReference type="ARBA" id="ARBA00005975"/>
    </source>
</evidence>
<evidence type="ECO:0000256" key="1">
    <source>
        <dbReference type="ARBA" id="ARBA00004125"/>
    </source>
</evidence>
<feature type="transmembrane region" description="Helical" evidence="9">
    <location>
        <begin position="93"/>
        <end position="118"/>
    </location>
</feature>
<dbReference type="PROSITE" id="PS51837">
    <property type="entry name" value="LITAF"/>
    <property type="match status" value="1"/>
</dbReference>
<keyword evidence="9" id="KW-1133">Transmembrane helix</keyword>
<dbReference type="PANTHER" id="PTHR23292:SF27">
    <property type="entry name" value="LITAF DOMAIN-CONTAINING PROTEIN"/>
    <property type="match status" value="1"/>
</dbReference>
<dbReference type="InterPro" id="IPR006629">
    <property type="entry name" value="LITAF"/>
</dbReference>
<evidence type="ECO:0000259" key="10">
    <source>
        <dbReference type="PROSITE" id="PS51837"/>
    </source>
</evidence>